<evidence type="ECO:0000256" key="6">
    <source>
        <dbReference type="ARBA" id="ARBA00022827"/>
    </source>
</evidence>
<comment type="catalytic activity">
    <reaction evidence="9">
        <text>cyclobutadipyrimidine (in DNA) = 2 pyrimidine residues (in DNA).</text>
        <dbReference type="EC" id="4.1.99.3"/>
    </reaction>
</comment>
<dbReference type="PRINTS" id="PR00147">
    <property type="entry name" value="DNAPHOTLYASE"/>
</dbReference>
<evidence type="ECO:0000256" key="1">
    <source>
        <dbReference type="ARBA" id="ARBA00001932"/>
    </source>
</evidence>
<dbReference type="GO" id="GO:0003904">
    <property type="term" value="F:deoxyribodipyrimidine photo-lyase activity"/>
    <property type="evidence" value="ECO:0007669"/>
    <property type="project" value="UniProtKB-EC"/>
</dbReference>
<dbReference type="PANTHER" id="PTHR11455">
    <property type="entry name" value="CRYPTOCHROME"/>
    <property type="match status" value="1"/>
</dbReference>
<dbReference type="Gene3D" id="1.25.40.80">
    <property type="match status" value="1"/>
</dbReference>
<feature type="site" description="Electron transfer via tryptophanyl radical" evidence="13">
    <location>
        <position position="386"/>
    </location>
</feature>
<evidence type="ECO:0000256" key="3">
    <source>
        <dbReference type="ARBA" id="ARBA00013149"/>
    </source>
</evidence>
<keyword evidence="7 14" id="KW-0157">Chromophore</keyword>
<feature type="binding site" evidence="12">
    <location>
        <begin position="236"/>
        <end position="240"/>
    </location>
    <ligand>
        <name>FAD</name>
        <dbReference type="ChEBI" id="CHEBI:57692"/>
    </ligand>
</feature>
<dbReference type="InterPro" id="IPR036134">
    <property type="entry name" value="Crypto/Photolyase_FAD-like_sf"/>
</dbReference>
<evidence type="ECO:0000256" key="9">
    <source>
        <dbReference type="ARBA" id="ARBA00033999"/>
    </source>
</evidence>
<evidence type="ECO:0000256" key="4">
    <source>
        <dbReference type="ARBA" id="ARBA00014046"/>
    </source>
</evidence>
<dbReference type="OrthoDB" id="9772484at2"/>
<dbReference type="SUPFAM" id="SSF48173">
    <property type="entry name" value="Cryptochrome/photolyase FAD-binding domain"/>
    <property type="match status" value="1"/>
</dbReference>
<evidence type="ECO:0000256" key="14">
    <source>
        <dbReference type="RuleBase" id="RU004182"/>
    </source>
</evidence>
<dbReference type="InterPro" id="IPR018394">
    <property type="entry name" value="DNA_photolyase_1_CS_C"/>
</dbReference>
<comment type="similarity">
    <text evidence="14">Belongs to the DNA photolyase family.</text>
</comment>
<feature type="binding site" evidence="12">
    <location>
        <begin position="278"/>
        <end position="285"/>
    </location>
    <ligand>
        <name>FAD</name>
        <dbReference type="ChEBI" id="CHEBI:57692"/>
    </ligand>
</feature>
<proteinExistence type="inferred from homology"/>
<evidence type="ECO:0000256" key="13">
    <source>
        <dbReference type="PIRSR" id="PIRSR602081-2"/>
    </source>
</evidence>
<dbReference type="GO" id="GO:0000719">
    <property type="term" value="P:photoreactive repair"/>
    <property type="evidence" value="ECO:0007669"/>
    <property type="project" value="UniProtKB-ARBA"/>
</dbReference>
<feature type="domain" description="Photolyase/cryptochrome alpha/beta" evidence="15">
    <location>
        <begin position="2"/>
        <end position="135"/>
    </location>
</feature>
<comment type="cofactor">
    <cofactor evidence="12">
        <name>FAD</name>
        <dbReference type="ChEBI" id="CHEBI:57692"/>
    </cofactor>
    <text evidence="12">Binds 1 FAD per subunit.</text>
</comment>
<dbReference type="FunFam" id="1.10.579.10:FF:000003">
    <property type="entry name" value="Deoxyribodipyrimidine photo-lyase"/>
    <property type="match status" value="1"/>
</dbReference>
<dbReference type="PROSITE" id="PS00394">
    <property type="entry name" value="DNA_PHOTOLYASES_1_1"/>
    <property type="match status" value="1"/>
</dbReference>
<dbReference type="Pfam" id="PF00875">
    <property type="entry name" value="DNA_photolyase"/>
    <property type="match status" value="1"/>
</dbReference>
<feature type="site" description="Electron transfer via tryptophanyl radical" evidence="13">
    <location>
        <position position="363"/>
    </location>
</feature>
<comment type="similarity">
    <text evidence="2">Belongs to the DNA photolyase class-1 family.</text>
</comment>
<keyword evidence="5 12" id="KW-0285">Flavoprotein</keyword>
<gene>
    <name evidence="16" type="ORF">CYR55_08855</name>
</gene>
<name>A0A2N5EAD1_9GAMM</name>
<dbReference type="Gene3D" id="3.40.50.620">
    <property type="entry name" value="HUPs"/>
    <property type="match status" value="1"/>
</dbReference>
<dbReference type="InterPro" id="IPR036155">
    <property type="entry name" value="Crypto/Photolyase_N_sf"/>
</dbReference>
<dbReference type="InterPro" id="IPR005101">
    <property type="entry name" value="Cryptochr/Photolyase_FAD-bd"/>
</dbReference>
<evidence type="ECO:0000313" key="16">
    <source>
        <dbReference type="EMBL" id="PLR38831.1"/>
    </source>
</evidence>
<comment type="function">
    <text evidence="10">Involved in repair of UV radiation-induced DNA damage. Catalyzes the light-dependent monomerization (300-600 nm) of cyclobutyl pyrimidine dimers (in cis-syn configuration), which are formed between adjacent bases on the same DNA strand upon exposure to ultraviolet radiation.</text>
</comment>
<evidence type="ECO:0000256" key="7">
    <source>
        <dbReference type="ARBA" id="ARBA00022991"/>
    </source>
</evidence>
<dbReference type="GO" id="GO:0009416">
    <property type="term" value="P:response to light stimulus"/>
    <property type="evidence" value="ECO:0007669"/>
    <property type="project" value="TreeGrafter"/>
</dbReference>
<keyword evidence="17" id="KW-1185">Reference proteome</keyword>
<comment type="cofactor">
    <cofactor evidence="1">
        <name>(6R)-5,10-methylene-5,6,7,8-tetrahydrofolate</name>
        <dbReference type="ChEBI" id="CHEBI:15636"/>
    </cofactor>
</comment>
<evidence type="ECO:0000256" key="2">
    <source>
        <dbReference type="ARBA" id="ARBA00005862"/>
    </source>
</evidence>
<dbReference type="InterPro" id="IPR014729">
    <property type="entry name" value="Rossmann-like_a/b/a_fold"/>
</dbReference>
<dbReference type="AlphaFoldDB" id="A0A2N5EAD1"/>
<evidence type="ECO:0000256" key="5">
    <source>
        <dbReference type="ARBA" id="ARBA00022630"/>
    </source>
</evidence>
<dbReference type="PROSITE" id="PS51645">
    <property type="entry name" value="PHR_CRY_ALPHA_BETA"/>
    <property type="match status" value="1"/>
</dbReference>
<dbReference type="SUPFAM" id="SSF52425">
    <property type="entry name" value="Cryptochrome/photolyase, N-terminal domain"/>
    <property type="match status" value="1"/>
</dbReference>
<keyword evidence="16" id="KW-0456">Lyase</keyword>
<dbReference type="EC" id="4.1.99.3" evidence="3"/>
<evidence type="ECO:0000256" key="11">
    <source>
        <dbReference type="ARBA" id="ARBA00083107"/>
    </source>
</evidence>
<reference evidence="16 17" key="1">
    <citation type="submission" date="2017-12" db="EMBL/GenBank/DDBJ databases">
        <title>Characterization of six clinical isolates of Enterochimera gen. nov., a novel genus of the Yersiniaciae family and the three species Enterochimera arupensis sp. nov., Enterochimera coloradensis sp. nov, and Enterochimera californica sp. nov.</title>
        <authorList>
            <person name="Rossi A."/>
            <person name="Fisher M."/>
        </authorList>
    </citation>
    <scope>NUCLEOTIDE SEQUENCE [LARGE SCALE GENOMIC DNA]</scope>
    <source>
        <strain evidence="17">2015-Iso6</strain>
    </source>
</reference>
<feature type="binding site" evidence="12">
    <location>
        <position position="275"/>
    </location>
    <ligand>
        <name>FAD</name>
        <dbReference type="ChEBI" id="CHEBI:57692"/>
    </ligand>
</feature>
<dbReference type="InterPro" id="IPR002081">
    <property type="entry name" value="Cryptochrome/DNA_photolyase_1"/>
</dbReference>
<evidence type="ECO:0000259" key="15">
    <source>
        <dbReference type="PROSITE" id="PS51645"/>
    </source>
</evidence>
<feature type="site" description="Electron transfer via tryptophanyl radical" evidence="13">
    <location>
        <position position="310"/>
    </location>
</feature>
<protein>
    <recommendedName>
        <fullName evidence="4">Deoxyribodipyrimidine photo-lyase</fullName>
        <ecNumber evidence="3">4.1.99.3</ecNumber>
    </recommendedName>
    <alternativeName>
        <fullName evidence="8">DNA photolyase</fullName>
    </alternativeName>
    <alternativeName>
        <fullName evidence="11">Photoreactivating enzyme</fullName>
    </alternativeName>
</protein>
<sequence length="484" mass="55807">MPTHLVWFRNDLRTIDNRALHAACEDPAARVLALFIATPGQWAAHSMAPRQASFIHQTLQHLQAALAAKNIELCYHQCDDFAAANAWLVAFCREQQVGTLFYNRQYELNEQQRDAALEQQLAGQVVCRAFDDSLLLPPGSVTTGNGEMYKVYTPFRNAFLRRLTAADTRSLPAPRPREQGDVPRHPLAPFDYPQQAVDEAQFPAGEEAALARLRAFCREQAPDYLRQRDQPALSGTSQISPYLAIGALSPRQCFNRLQAECPRMLEQRDGGAFGWLNELLWREFYRHLLVAWPMLCKHQPFIRWTRFVPWHTPDEAFEAWKQGRTGYPIVDAAMRQMNQTGWMHNRLRMITASYLVKDLRIDWREGERYFMTQLLDGDYAANNGGWQWAASTGTDATPYFRIFNPTTQGERYDKQGDFIRRWVPELAEVPESAIHQPHRWAREQQRVLDYPAPQVDHATARRETLEAFEDARRHARAQEADDPD</sequence>
<dbReference type="InterPro" id="IPR006050">
    <property type="entry name" value="DNA_photolyase_N"/>
</dbReference>
<comment type="caution">
    <text evidence="16">The sequence shown here is derived from an EMBL/GenBank/DDBJ whole genome shotgun (WGS) entry which is preliminary data.</text>
</comment>
<dbReference type="Pfam" id="PF03441">
    <property type="entry name" value="FAD_binding_7"/>
    <property type="match status" value="1"/>
</dbReference>
<accession>A0A2N5EAD1</accession>
<feature type="binding site" evidence="12">
    <location>
        <position position="224"/>
    </location>
    <ligand>
        <name>FAD</name>
        <dbReference type="ChEBI" id="CHEBI:57692"/>
    </ligand>
</feature>
<dbReference type="EMBL" id="PJZF01000005">
    <property type="protein sequence ID" value="PLR38831.1"/>
    <property type="molecule type" value="Genomic_DNA"/>
</dbReference>
<dbReference type="PANTHER" id="PTHR11455:SF9">
    <property type="entry name" value="CRYPTOCHROME CIRCADIAN CLOCK 5 ISOFORM X1"/>
    <property type="match status" value="1"/>
</dbReference>
<dbReference type="GO" id="GO:0003677">
    <property type="term" value="F:DNA binding"/>
    <property type="evidence" value="ECO:0007669"/>
    <property type="project" value="TreeGrafter"/>
</dbReference>
<evidence type="ECO:0000256" key="12">
    <source>
        <dbReference type="PIRSR" id="PIRSR602081-1"/>
    </source>
</evidence>
<evidence type="ECO:0000313" key="17">
    <source>
        <dbReference type="Proteomes" id="UP000234240"/>
    </source>
</evidence>
<dbReference type="GO" id="GO:0071949">
    <property type="term" value="F:FAD binding"/>
    <property type="evidence" value="ECO:0007669"/>
    <property type="project" value="TreeGrafter"/>
</dbReference>
<organism evidence="16 17">
    <name type="scientific">Chimaeribacter californicus</name>
    <dbReference type="NCBI Taxonomy" id="2060067"/>
    <lineage>
        <taxon>Bacteria</taxon>
        <taxon>Pseudomonadati</taxon>
        <taxon>Pseudomonadota</taxon>
        <taxon>Gammaproteobacteria</taxon>
        <taxon>Enterobacterales</taxon>
        <taxon>Yersiniaceae</taxon>
        <taxon>Chimaeribacter</taxon>
    </lineage>
</organism>
<keyword evidence="6 12" id="KW-0274">FAD</keyword>
<dbReference type="NCBIfam" id="NF007955">
    <property type="entry name" value="PRK10674.1"/>
    <property type="match status" value="1"/>
</dbReference>
<dbReference type="Gene3D" id="1.10.579.10">
    <property type="entry name" value="DNA Cyclobutane Dipyrimidine Photolyase, subunit A, domain 3"/>
    <property type="match status" value="1"/>
</dbReference>
<evidence type="ECO:0000256" key="8">
    <source>
        <dbReference type="ARBA" id="ARBA00031671"/>
    </source>
</evidence>
<evidence type="ECO:0000256" key="10">
    <source>
        <dbReference type="ARBA" id="ARBA00059220"/>
    </source>
</evidence>
<dbReference type="Proteomes" id="UP000234240">
    <property type="component" value="Unassembled WGS sequence"/>
</dbReference>
<dbReference type="RefSeq" id="WP_101815770.1">
    <property type="nucleotide sequence ID" value="NZ_PJZF01000005.1"/>
</dbReference>
<feature type="binding site" evidence="12">
    <location>
        <begin position="376"/>
        <end position="378"/>
    </location>
    <ligand>
        <name>FAD</name>
        <dbReference type="ChEBI" id="CHEBI:57692"/>
    </ligand>
</feature>